<accession>A0A967AHN5</accession>
<dbReference type="RefSeq" id="WP_166399813.1">
    <property type="nucleotide sequence ID" value="NZ_JAANAS010000039.1"/>
</dbReference>
<keyword evidence="2" id="KW-1185">Reference proteome</keyword>
<evidence type="ECO:0000313" key="2">
    <source>
        <dbReference type="Proteomes" id="UP000643701"/>
    </source>
</evidence>
<reference evidence="1" key="1">
    <citation type="submission" date="2020-03" db="EMBL/GenBank/DDBJ databases">
        <title>Psychroflexus Maritimus sp. nov., isolate from marine sediment.</title>
        <authorList>
            <person name="Zhong Y.-L."/>
        </authorList>
    </citation>
    <scope>NUCLEOTIDE SEQUENCE</scope>
    <source>
        <strain evidence="1">C1</strain>
    </source>
</reference>
<comment type="caution">
    <text evidence="1">The sequence shown here is derived from an EMBL/GenBank/DDBJ whole genome shotgun (WGS) entry which is preliminary data.</text>
</comment>
<dbReference type="Proteomes" id="UP000643701">
    <property type="component" value="Unassembled WGS sequence"/>
</dbReference>
<proteinExistence type="predicted"/>
<protein>
    <submittedName>
        <fullName evidence="1">Uncharacterized protein</fullName>
    </submittedName>
</protein>
<sequence>MYKLSFIFFIFLSIYGCKSDSSKENSSAESVKQVPSNASVSAHPALIKVAQAHGLEAWNKTKQIEFQFNVNHGESEMQRKWLWDLENEQITRFIENDEITTSTDAKTANPEIHQAFINDTYWLVFPFHLLQTNNYEVEVNQKAKCPIKADEVQEIIVQFNETGGYTPGDLYKIYTDENQLIQSWSFHSGGKETPDLVNAWENYQNFDGLQLSLNRPNNTGDFEIYFNHINVHQ</sequence>
<dbReference type="PROSITE" id="PS51257">
    <property type="entry name" value="PROKAR_LIPOPROTEIN"/>
    <property type="match status" value="1"/>
</dbReference>
<evidence type="ECO:0000313" key="1">
    <source>
        <dbReference type="EMBL" id="NGZ89550.1"/>
    </source>
</evidence>
<organism evidence="1 2">
    <name type="scientific">Psychroflexus maritimus</name>
    <dbReference type="NCBI Taxonomy" id="2714865"/>
    <lineage>
        <taxon>Bacteria</taxon>
        <taxon>Pseudomonadati</taxon>
        <taxon>Bacteroidota</taxon>
        <taxon>Flavobacteriia</taxon>
        <taxon>Flavobacteriales</taxon>
        <taxon>Flavobacteriaceae</taxon>
        <taxon>Psychroflexus</taxon>
    </lineage>
</organism>
<dbReference type="AlphaFoldDB" id="A0A967AHN5"/>
<gene>
    <name evidence="1" type="ORF">G7034_04715</name>
</gene>
<name>A0A967AHN5_9FLAO</name>
<dbReference type="EMBL" id="JAANAS010000039">
    <property type="protein sequence ID" value="NGZ89550.1"/>
    <property type="molecule type" value="Genomic_DNA"/>
</dbReference>